<organism evidence="3 4">
    <name type="scientific">Bradyrhizobium macuxiense</name>
    <dbReference type="NCBI Taxonomy" id="1755647"/>
    <lineage>
        <taxon>Bacteria</taxon>
        <taxon>Pseudomonadati</taxon>
        <taxon>Pseudomonadota</taxon>
        <taxon>Alphaproteobacteria</taxon>
        <taxon>Hyphomicrobiales</taxon>
        <taxon>Nitrobacteraceae</taxon>
        <taxon>Bradyrhizobium</taxon>
    </lineage>
</organism>
<feature type="transmembrane region" description="Helical" evidence="1">
    <location>
        <begin position="12"/>
        <end position="30"/>
    </location>
</feature>
<sequence>MTEKQLRARTSLLKAMLLVSALLMGYSDLITTNEILQRGMGELNPIMRFTQEWMGEWWLIAKLGLTYLVMWMLWHGKSERQMAYVVAFIATPVYNNLIILAGSN</sequence>
<gene>
    <name evidence="3" type="ORF">FBZ93_12328</name>
</gene>
<reference evidence="3 4" key="1">
    <citation type="submission" date="2019-06" db="EMBL/GenBank/DDBJ databases">
        <title>Genomic Encyclopedia of Type Strains, Phase IV (KMG-V): Genome sequencing to study the core and pangenomes of soil and plant-associated prokaryotes.</title>
        <authorList>
            <person name="Whitman W."/>
        </authorList>
    </citation>
    <scope>NUCLEOTIDE SEQUENCE [LARGE SCALE GENOMIC DNA]</scope>
    <source>
        <strain evidence="3 4">BR 10355</strain>
    </source>
</reference>
<evidence type="ECO:0000256" key="1">
    <source>
        <dbReference type="SAM" id="Phobius"/>
    </source>
</evidence>
<keyword evidence="1" id="KW-0472">Membrane</keyword>
<proteinExistence type="predicted"/>
<protein>
    <recommendedName>
        <fullName evidence="2">DUF5658 domain-containing protein</fullName>
    </recommendedName>
</protein>
<comment type="caution">
    <text evidence="3">The sequence shown here is derived from an EMBL/GenBank/DDBJ whole genome shotgun (WGS) entry which is preliminary data.</text>
</comment>
<keyword evidence="1" id="KW-0812">Transmembrane</keyword>
<keyword evidence="1" id="KW-1133">Transmembrane helix</keyword>
<feature type="domain" description="DUF5658" evidence="2">
    <location>
        <begin position="22"/>
        <end position="98"/>
    </location>
</feature>
<evidence type="ECO:0000313" key="4">
    <source>
        <dbReference type="Proteomes" id="UP000321304"/>
    </source>
</evidence>
<dbReference type="AlphaFoldDB" id="A0A560KVC9"/>
<name>A0A560KVC9_9BRAD</name>
<feature type="transmembrane region" description="Helical" evidence="1">
    <location>
        <begin position="57"/>
        <end position="75"/>
    </location>
</feature>
<evidence type="ECO:0000313" key="3">
    <source>
        <dbReference type="EMBL" id="TWB87099.1"/>
    </source>
</evidence>
<evidence type="ECO:0000259" key="2">
    <source>
        <dbReference type="Pfam" id="PF18902"/>
    </source>
</evidence>
<dbReference type="InterPro" id="IPR043717">
    <property type="entry name" value="DUF5658"/>
</dbReference>
<keyword evidence="4" id="KW-1185">Reference proteome</keyword>
<feature type="transmembrane region" description="Helical" evidence="1">
    <location>
        <begin position="82"/>
        <end position="102"/>
    </location>
</feature>
<dbReference type="Proteomes" id="UP000321304">
    <property type="component" value="Unassembled WGS sequence"/>
</dbReference>
<dbReference type="EMBL" id="VITY01000023">
    <property type="protein sequence ID" value="TWB87099.1"/>
    <property type="molecule type" value="Genomic_DNA"/>
</dbReference>
<dbReference type="Pfam" id="PF18902">
    <property type="entry name" value="DUF5658"/>
    <property type="match status" value="1"/>
</dbReference>
<accession>A0A560KVC9</accession>